<evidence type="ECO:0000313" key="1">
    <source>
        <dbReference type="EMBL" id="KAL0508848.1"/>
    </source>
</evidence>
<organism evidence="1 2">
    <name type="scientific">Leishmania lindenbergi</name>
    <dbReference type="NCBI Taxonomy" id="651832"/>
    <lineage>
        <taxon>Eukaryota</taxon>
        <taxon>Discoba</taxon>
        <taxon>Euglenozoa</taxon>
        <taxon>Kinetoplastea</taxon>
        <taxon>Metakinetoplastina</taxon>
        <taxon>Trypanosomatida</taxon>
        <taxon>Trypanosomatidae</taxon>
        <taxon>Leishmaniinae</taxon>
        <taxon>Leishmania</taxon>
    </lineage>
</organism>
<evidence type="ECO:0000313" key="2">
    <source>
        <dbReference type="Proteomes" id="UP001500131"/>
    </source>
</evidence>
<gene>
    <name evidence="1" type="ORF">Q4I31_002541</name>
</gene>
<keyword evidence="2" id="KW-1185">Reference proteome</keyword>
<protein>
    <recommendedName>
        <fullName evidence="3">Rab-GAP TBC domain-containing protein</fullName>
    </recommendedName>
</protein>
<dbReference type="EMBL" id="JBAMZK010000017">
    <property type="protein sequence ID" value="KAL0508848.1"/>
    <property type="molecule type" value="Genomic_DNA"/>
</dbReference>
<dbReference type="Proteomes" id="UP001500131">
    <property type="component" value="Unassembled WGS sequence"/>
</dbReference>
<comment type="caution">
    <text evidence="1">The sequence shown here is derived from an EMBL/GenBank/DDBJ whole genome shotgun (WGS) entry which is preliminary data.</text>
</comment>
<accession>A0AAW3ALE2</accession>
<name>A0AAW3ALE2_9TRYP</name>
<sequence length="1570" mass="169062">MPTVTRASVCPYRHYPSHYCVTQLRNGHCSLHDVGCCPWTHGDPSEGVGRVNPVSTPSDADTNFNFGLQGLSPLVPLESTLAEATLRRSAAKVGELLLLFLDIVSVMMEEASTKQQIRFVRDVGALDSHASEAPPHLSCWWESLAEVAGCSSPTTVVSDAPTSDTPAGVKGREVGLRLEVVPNGDSTDDTRPWRMLSVPTELARCALASHSEGEASSSFSGVDPNAVDTSPFTAEERGYWSSYFTLTAPSRGANERYAATGACRDGHGALHDGVSDQPRVRLTPCVTAWVFKAAAAQLRAKSCHGAVTDGLVDETANSAAPATMASACFDQATLYLLKWRRAQLQRCLMKEGRNVAPPAGTERSVIVEASTTPSQASAGRHHELQRKAESPLRWSSVLFLKDALLCTYLLAAQPAQAALEQEMIVNEDGVGASAEPSRGINLSRCTTLLDVFLGAVYTSDATVTLKGSVSAPSRTDGVLFNAGGSHPAARLSSSPSKQSTSMVAKSPTAASMQSFRAAWDEAHAVVVQLHKGLLQCFGERAITASALLCLYTQPAMLHIISSLSIGFAQRHEADLRSTAGWKPWTDVQLFLKEHAAVYNADTYARHHMPAVRLGLQNSLLNALLVLTTHHVDTAFQLQESSDVRRVLLSSPAVDFAVPTRGTAAPPAASERQAVSWWCTMQKEASAYRQQHLQPSIAVSMGLLTALQEHSREQLEARDALMREYEQRRSAYERSHNKQGSLSNSLSRIGASRVRKYYAFSSQSTEDELAEQQQRLEELHGVALLDRLLPFGSATVSPDATASLLRQLLEGGYSYKALKLAASIMHASRMLRHADKQLRPSLHQGFRTVHTRVWSRRSQRHVLVKKRVPVLRLVGDLNADDPEGAEARPGVHARRSVRPVGLAFVINDRVVVEMARIGLRMGEAGAALVNGVVQDCQRGALLDFTYRRGLPAPVWEDVAEMLSRARLAQSLSSVVTSASTSLATTARSQQLHEHKGHSGGRRGAERGEAALLVIIGVGGGEARPGRGVNDGWGAVHQRIAPTPALLEVLETHTHPSSTAQHTAYLKLLLQDVTRFSTVPVLLALQYQACFKHSRYATSRADGLSGAAATMQTAYVLTLSATGAASSFPKSNWAPSFPTAAATAAGGDDASRSHPTPAECSRLLHVLRIEAETQRPAVQEAILSDASSFRCRRGAEDDASSPSSLAASRASPCMEDVKALLLGTSQGGGAFRAGIGGKEKEGAPAVPAVRRRAKLSLAVLLHHLWTSSILARSTAQQATSLWAVCAATLLGLAEAALRRSQGSSDTERGGLEADSTYAALALHHAYVAAGPLLKQVSPQQSPSYVDATVKALLLCRPLAYGEGSGKDNNGVVYAAHLKSSSAITPSSTIPTDNSNASTRRGEHLHDEWPMLLSSASATRVRSLPAFLALQCALCTAVYTTEPCTLVAEAPLLFPVPTHLSSLLEDLVAARAVPPERVREWPAWKLFAPLLRQPVLAQMWLHDTFLCPSSSLLMWLVGSLSRDDVEGYAILRAWLGHIQPGPRLSLSMLQVLHTETEHHHRSAVTCRLRRHRR</sequence>
<proteinExistence type="predicted"/>
<reference evidence="1 2" key="1">
    <citation type="submission" date="2024-02" db="EMBL/GenBank/DDBJ databases">
        <title>FIRST GENOME SEQUENCES OF Leishmania (Viannia) shawi, Leishmania (Viannia) lindenbergi AND Leishmania (Viannia) utingensis.</title>
        <authorList>
            <person name="Resadore F."/>
            <person name="Custodio M.G.F."/>
            <person name="Boite M.C."/>
            <person name="Cupolillo E."/>
            <person name="Ferreira G.E.M."/>
        </authorList>
    </citation>
    <scope>NUCLEOTIDE SEQUENCE [LARGE SCALE GENOMIC DNA]</scope>
    <source>
        <strain evidence="1 2">MHOM/BR/1966/M15733</strain>
    </source>
</reference>
<evidence type="ECO:0008006" key="3">
    <source>
        <dbReference type="Google" id="ProtNLM"/>
    </source>
</evidence>